<evidence type="ECO:0000256" key="2">
    <source>
        <dbReference type="ARBA" id="ARBA00023239"/>
    </source>
</evidence>
<feature type="binding site" evidence="5">
    <location>
        <position position="197"/>
    </location>
    <ligand>
        <name>adenosylcob(III)alamin</name>
        <dbReference type="ChEBI" id="CHEBI:18408"/>
    </ligand>
</feature>
<reference evidence="7 8" key="1">
    <citation type="submission" date="2021-01" db="EMBL/GenBank/DDBJ databases">
        <title>Sequencing the genomes of 1000 actinobacteria strains.</title>
        <authorList>
            <person name="Klenk H.-P."/>
        </authorList>
    </citation>
    <scope>NUCLEOTIDE SEQUENCE [LARGE SCALE GENOMIC DNA]</scope>
    <source>
        <strain evidence="7 8">DSM 18239</strain>
    </source>
</reference>
<comment type="subcellular location">
    <subcellularLocation>
        <location evidence="5">Bacterial microcompartment</location>
    </subcellularLocation>
</comment>
<keyword evidence="8" id="KW-1185">Reference proteome</keyword>
<comment type="pathway">
    <text evidence="5">Amine and polyamine degradation; ethanolamine degradation.</text>
</comment>
<comment type="function">
    <text evidence="5">Catalyzes the deamination of various vicinal amino-alcohols to oxo compounds. Allows this organism to utilize ethanolamine as the sole source of nitrogen and carbon in the presence of external vitamin B12.</text>
</comment>
<dbReference type="Pfam" id="PF05985">
    <property type="entry name" value="EutC"/>
    <property type="match status" value="1"/>
</dbReference>
<keyword evidence="4 5" id="KW-1283">Bacterial microcompartment</keyword>
<dbReference type="Gene3D" id="1.10.30.40">
    <property type="entry name" value="Ethanolamine ammonia-lyase light chain (EutC), N-terminal domain"/>
    <property type="match status" value="1"/>
</dbReference>
<gene>
    <name evidence="5" type="primary">eutC</name>
    <name evidence="7" type="ORF">JOE61_001715</name>
</gene>
<evidence type="ECO:0000313" key="8">
    <source>
        <dbReference type="Proteomes" id="UP000732378"/>
    </source>
</evidence>
<dbReference type="HAMAP" id="MF_00601">
    <property type="entry name" value="EutC"/>
    <property type="match status" value="1"/>
</dbReference>
<accession>A0ABS2M9R1</accession>
<evidence type="ECO:0000313" key="7">
    <source>
        <dbReference type="EMBL" id="MBM7507901.1"/>
    </source>
</evidence>
<dbReference type="EMBL" id="JAFBBZ010000001">
    <property type="protein sequence ID" value="MBM7507901.1"/>
    <property type="molecule type" value="Genomic_DNA"/>
</dbReference>
<evidence type="ECO:0000256" key="3">
    <source>
        <dbReference type="ARBA" id="ARBA00023285"/>
    </source>
</evidence>
<comment type="catalytic activity">
    <reaction evidence="5">
        <text>ethanolamine = acetaldehyde + NH4(+)</text>
        <dbReference type="Rhea" id="RHEA:15313"/>
        <dbReference type="ChEBI" id="CHEBI:15343"/>
        <dbReference type="ChEBI" id="CHEBI:28938"/>
        <dbReference type="ChEBI" id="CHEBI:57603"/>
        <dbReference type="EC" id="4.3.1.7"/>
    </reaction>
</comment>
<feature type="binding site" evidence="5">
    <location>
        <position position="168"/>
    </location>
    <ligand>
        <name>adenosylcob(III)alamin</name>
        <dbReference type="ChEBI" id="CHEBI:18408"/>
    </ligand>
</feature>
<evidence type="ECO:0000256" key="1">
    <source>
        <dbReference type="ARBA" id="ARBA00022628"/>
    </source>
</evidence>
<evidence type="ECO:0000256" key="4">
    <source>
        <dbReference type="ARBA" id="ARBA00024446"/>
    </source>
</evidence>
<keyword evidence="3 5" id="KW-0170">Cobalt</keyword>
<comment type="caution">
    <text evidence="7">The sequence shown here is derived from an EMBL/GenBank/DDBJ whole genome shotgun (WGS) entry which is preliminary data.</text>
</comment>
<keyword evidence="2 5" id="KW-0456">Lyase</keyword>
<dbReference type="InterPro" id="IPR042255">
    <property type="entry name" value="EutC_N"/>
</dbReference>
<feature type="compositionally biased region" description="Polar residues" evidence="6">
    <location>
        <begin position="245"/>
        <end position="261"/>
    </location>
</feature>
<evidence type="ECO:0000256" key="5">
    <source>
        <dbReference type="HAMAP-Rule" id="MF_00601"/>
    </source>
</evidence>
<feature type="region of interest" description="Disordered" evidence="6">
    <location>
        <begin position="234"/>
        <end position="261"/>
    </location>
</feature>
<dbReference type="PIRSF" id="PIRSF018982">
    <property type="entry name" value="EutC"/>
    <property type="match status" value="1"/>
</dbReference>
<feature type="binding site" evidence="5">
    <location>
        <position position="147"/>
    </location>
    <ligand>
        <name>adenosylcob(III)alamin</name>
        <dbReference type="ChEBI" id="CHEBI:18408"/>
    </ligand>
</feature>
<dbReference type="PANTHER" id="PTHR39330">
    <property type="entry name" value="ETHANOLAMINE AMMONIA-LYASE LIGHT CHAIN"/>
    <property type="match status" value="1"/>
</dbReference>
<comment type="subunit">
    <text evidence="5">The basic unit is a heterodimer which dimerizes to form tetramers. The heterotetramers trimerize; 6 large subunits form a core ring with 6 small subunits projecting outwards.</text>
</comment>
<dbReference type="InterPro" id="IPR042251">
    <property type="entry name" value="EutC_C"/>
</dbReference>
<comment type="cofactor">
    <cofactor evidence="5">
        <name>adenosylcob(III)alamin</name>
        <dbReference type="ChEBI" id="CHEBI:18408"/>
    </cofactor>
    <text evidence="5">Binds between the large and small subunits.</text>
</comment>
<evidence type="ECO:0000256" key="6">
    <source>
        <dbReference type="SAM" id="MobiDB-lite"/>
    </source>
</evidence>
<keyword evidence="1 5" id="KW-0846">Cobalamin</keyword>
<dbReference type="EC" id="4.3.1.7" evidence="5"/>
<dbReference type="PANTHER" id="PTHR39330:SF1">
    <property type="entry name" value="ETHANOLAMINE AMMONIA-LYASE SMALL SUBUNIT"/>
    <property type="match status" value="1"/>
</dbReference>
<name>A0ABS2M9R1_9ACTN</name>
<dbReference type="Gene3D" id="3.40.50.11240">
    <property type="entry name" value="Ethanolamine ammonia-lyase light chain (EutC)"/>
    <property type="match status" value="1"/>
</dbReference>
<dbReference type="NCBIfam" id="NF003971">
    <property type="entry name" value="PRK05465.1"/>
    <property type="match status" value="1"/>
</dbReference>
<dbReference type="InterPro" id="IPR009246">
    <property type="entry name" value="EutC"/>
</dbReference>
<proteinExistence type="inferred from homology"/>
<protein>
    <recommendedName>
        <fullName evidence="5">Ethanolamine ammonia-lyase small subunit</fullName>
        <shortName evidence="5">EAL small subunit</shortName>
        <ecNumber evidence="5">4.3.1.7</ecNumber>
    </recommendedName>
</protein>
<dbReference type="Proteomes" id="UP000732378">
    <property type="component" value="Unassembled WGS sequence"/>
</dbReference>
<dbReference type="GO" id="GO:0008851">
    <property type="term" value="F:ethanolamine ammonia-lyase activity"/>
    <property type="evidence" value="ECO:0007669"/>
    <property type="project" value="UniProtKB-EC"/>
</dbReference>
<sequence>MSGDFWAGLRGSTPARIGLHRTGDALDTPALLSLGAAHALARDAVHRPLDVESVTEQLRGLGLGEPVVVRSAAPDRRTYLARPDLGRRPSGDLAPARGRAVDLAVVVADGLSSEAVERHATPLLGELVTLLPGLVLASPVVATQARVALGDHVGAHLGAALVLVLIGERPGLSSTDSLGAYLTWEPRPGLGDAARNCVSNIRPPHGLDYPAAARVLSMLVAGARRLGATGVHLKDRSGAVAPGGTTDQLGHQGGSRSPDSV</sequence>
<dbReference type="RefSeq" id="WP_193669671.1">
    <property type="nucleotide sequence ID" value="NZ_JACDTV010000010.1"/>
</dbReference>
<organism evidence="7 8">
    <name type="scientific">Nocardioides salarius</name>
    <dbReference type="NCBI Taxonomy" id="374513"/>
    <lineage>
        <taxon>Bacteria</taxon>
        <taxon>Bacillati</taxon>
        <taxon>Actinomycetota</taxon>
        <taxon>Actinomycetes</taxon>
        <taxon>Propionibacteriales</taxon>
        <taxon>Nocardioidaceae</taxon>
        <taxon>Nocardioides</taxon>
    </lineage>
</organism>
<comment type="similarity">
    <text evidence="5">Belongs to the EutC family.</text>
</comment>